<dbReference type="Proteomes" id="UP000294901">
    <property type="component" value="Unassembled WGS sequence"/>
</dbReference>
<reference evidence="2 3" key="1">
    <citation type="submission" date="2019-03" db="EMBL/GenBank/DDBJ databases">
        <title>Sequencing the genomes of 1000 actinobacteria strains.</title>
        <authorList>
            <person name="Klenk H.-P."/>
        </authorList>
    </citation>
    <scope>NUCLEOTIDE SEQUENCE [LARGE SCALE GENOMIC DNA]</scope>
    <source>
        <strain evidence="2 3">DSM 43805</strain>
    </source>
</reference>
<proteinExistence type="predicted"/>
<protein>
    <submittedName>
        <fullName evidence="2">Uncharacterized protein</fullName>
    </submittedName>
</protein>
<gene>
    <name evidence="2" type="ORF">C8E87_5899</name>
</gene>
<evidence type="ECO:0000256" key="1">
    <source>
        <dbReference type="SAM" id="MobiDB-lite"/>
    </source>
</evidence>
<keyword evidence="3" id="KW-1185">Reference proteome</keyword>
<organism evidence="2 3">
    <name type="scientific">Paractinoplanes brasiliensis</name>
    <dbReference type="NCBI Taxonomy" id="52695"/>
    <lineage>
        <taxon>Bacteria</taxon>
        <taxon>Bacillati</taxon>
        <taxon>Actinomycetota</taxon>
        <taxon>Actinomycetes</taxon>
        <taxon>Micromonosporales</taxon>
        <taxon>Micromonosporaceae</taxon>
        <taxon>Paractinoplanes</taxon>
    </lineage>
</organism>
<comment type="caution">
    <text evidence="2">The sequence shown here is derived from an EMBL/GenBank/DDBJ whole genome shotgun (WGS) entry which is preliminary data.</text>
</comment>
<dbReference type="EMBL" id="SNWR01000001">
    <property type="protein sequence ID" value="TDO42135.1"/>
    <property type="molecule type" value="Genomic_DNA"/>
</dbReference>
<sequence>MPGRHNETARPPTLAGAGSTTGFAELRDEAARPAYALDARAFAPAHRCAGPADRARGAIRSAFGRRAGRACGVVRSGLGRRAGRACGATRSALGQRAGSHYVVGARRLAEEPSRC</sequence>
<evidence type="ECO:0000313" key="3">
    <source>
        <dbReference type="Proteomes" id="UP000294901"/>
    </source>
</evidence>
<dbReference type="RefSeq" id="WP_133876069.1">
    <property type="nucleotide sequence ID" value="NZ_BOMD01000095.1"/>
</dbReference>
<feature type="region of interest" description="Disordered" evidence="1">
    <location>
        <begin position="1"/>
        <end position="21"/>
    </location>
</feature>
<name>A0A4R6K4D3_9ACTN</name>
<evidence type="ECO:0000313" key="2">
    <source>
        <dbReference type="EMBL" id="TDO42135.1"/>
    </source>
</evidence>
<dbReference type="AlphaFoldDB" id="A0A4R6K4D3"/>
<accession>A0A4R6K4D3</accession>